<dbReference type="AlphaFoldDB" id="A0AAD3HF09"/>
<protein>
    <submittedName>
        <fullName evidence="2">Uncharacterized protein</fullName>
    </submittedName>
</protein>
<feature type="region of interest" description="Disordered" evidence="1">
    <location>
        <begin position="1"/>
        <end position="111"/>
    </location>
</feature>
<evidence type="ECO:0000256" key="1">
    <source>
        <dbReference type="SAM" id="MobiDB-lite"/>
    </source>
</evidence>
<evidence type="ECO:0000313" key="2">
    <source>
        <dbReference type="EMBL" id="GFH60588.1"/>
    </source>
</evidence>
<reference evidence="2 3" key="1">
    <citation type="journal article" date="2021" name="Sci. Rep.">
        <title>The genome of the diatom Chaetoceros tenuissimus carries an ancient integrated fragment of an extant virus.</title>
        <authorList>
            <person name="Hongo Y."/>
            <person name="Kimura K."/>
            <person name="Takaki Y."/>
            <person name="Yoshida Y."/>
            <person name="Baba S."/>
            <person name="Kobayashi G."/>
            <person name="Nagasaki K."/>
            <person name="Hano T."/>
            <person name="Tomaru Y."/>
        </authorList>
    </citation>
    <scope>NUCLEOTIDE SEQUENCE [LARGE SCALE GENOMIC DNA]</scope>
    <source>
        <strain evidence="2 3">NIES-3715</strain>
    </source>
</reference>
<keyword evidence="3" id="KW-1185">Reference proteome</keyword>
<sequence>MPSTAADDKSEYERKRIDNIKRNNARLRSLGLISELEEKRSNAQAEGIEIEESNSSSDGSDSESDGEWEDSKNNRKGKKSKKRKRNDKVPREGSRKSKRIQGIGVDNQPLPTELKSKDDLLRERVERVRECREVRLRAAAALAQNEGAEKAAKENPTATYEHCLMRVRSMTEKGLLNRVKAIERAAGKHCVVKMAIFKSCLQDEDMWDLAEKASDALERLKALKPMPED</sequence>
<organism evidence="2 3">
    <name type="scientific">Chaetoceros tenuissimus</name>
    <dbReference type="NCBI Taxonomy" id="426638"/>
    <lineage>
        <taxon>Eukaryota</taxon>
        <taxon>Sar</taxon>
        <taxon>Stramenopiles</taxon>
        <taxon>Ochrophyta</taxon>
        <taxon>Bacillariophyta</taxon>
        <taxon>Coscinodiscophyceae</taxon>
        <taxon>Chaetocerotophycidae</taxon>
        <taxon>Chaetocerotales</taxon>
        <taxon>Chaetocerotaceae</taxon>
        <taxon>Chaetoceros</taxon>
    </lineage>
</organism>
<feature type="compositionally biased region" description="Basic and acidic residues" evidence="1">
    <location>
        <begin position="1"/>
        <end position="21"/>
    </location>
</feature>
<feature type="compositionally biased region" description="Basic residues" evidence="1">
    <location>
        <begin position="74"/>
        <end position="86"/>
    </location>
</feature>
<comment type="caution">
    <text evidence="2">The sequence shown here is derived from an EMBL/GenBank/DDBJ whole genome shotgun (WGS) entry which is preliminary data.</text>
</comment>
<proteinExistence type="predicted"/>
<gene>
    <name evidence="2" type="ORF">CTEN210_17064</name>
</gene>
<dbReference type="Proteomes" id="UP001054902">
    <property type="component" value="Unassembled WGS sequence"/>
</dbReference>
<name>A0AAD3HF09_9STRA</name>
<evidence type="ECO:0000313" key="3">
    <source>
        <dbReference type="Proteomes" id="UP001054902"/>
    </source>
</evidence>
<dbReference type="EMBL" id="BLLK01000069">
    <property type="protein sequence ID" value="GFH60588.1"/>
    <property type="molecule type" value="Genomic_DNA"/>
</dbReference>
<accession>A0AAD3HF09</accession>